<evidence type="ECO:0000313" key="3">
    <source>
        <dbReference type="Proteomes" id="UP000050956"/>
    </source>
</evidence>
<dbReference type="Pfam" id="PF00043">
    <property type="entry name" value="GST_C"/>
    <property type="match status" value="1"/>
</dbReference>
<dbReference type="PATRIC" id="fig|336566.3.peg.272"/>
<dbReference type="CDD" id="cd03046">
    <property type="entry name" value="GST_N_GTT1_like"/>
    <property type="match status" value="1"/>
</dbReference>
<dbReference type="Gene3D" id="1.20.1050.10">
    <property type="match status" value="1"/>
</dbReference>
<keyword evidence="2" id="KW-0808">Transferase</keyword>
<name>A0A0R0D9H6_9GAMM</name>
<dbReference type="InterPro" id="IPR036282">
    <property type="entry name" value="Glutathione-S-Trfase_C_sf"/>
</dbReference>
<dbReference type="InterPro" id="IPR036249">
    <property type="entry name" value="Thioredoxin-like_sf"/>
</dbReference>
<feature type="domain" description="GST N-terminal" evidence="1">
    <location>
        <begin position="5"/>
        <end position="85"/>
    </location>
</feature>
<sequence length="212" mass="22808">MQADGQDMVLYTNPMSRGRIVRWMLEETGQPYRVELMDYGQAMKSEQYLAINPMGKVPALRHRGVVVTETAAICAYLADAFAGQGLAPALDDPRRGSYLRLMFLAAGPLESAITIKALGVDVPAEKSGFVGYGSHATVMSVIAQEAAQAAPWLLGEQFSAADVYLGSQILFGLKFKSVEPHPAFVAYAQRLMARPAWQRAAAADDALIAGNG</sequence>
<accession>A0A0R0D9H6</accession>
<dbReference type="PANTHER" id="PTHR44051:SF8">
    <property type="entry name" value="GLUTATHIONE S-TRANSFERASE GSTA"/>
    <property type="match status" value="1"/>
</dbReference>
<dbReference type="PROSITE" id="PS50404">
    <property type="entry name" value="GST_NTER"/>
    <property type="match status" value="1"/>
</dbReference>
<keyword evidence="3" id="KW-1185">Reference proteome</keyword>
<dbReference type="Proteomes" id="UP000050956">
    <property type="component" value="Unassembled WGS sequence"/>
</dbReference>
<dbReference type="OrthoDB" id="5740960at2"/>
<dbReference type="SFLD" id="SFLDS00019">
    <property type="entry name" value="Glutathione_Transferase_(cytos"/>
    <property type="match status" value="1"/>
</dbReference>
<dbReference type="InterPro" id="IPR004046">
    <property type="entry name" value="GST_C"/>
</dbReference>
<dbReference type="SUPFAM" id="SSF52833">
    <property type="entry name" value="Thioredoxin-like"/>
    <property type="match status" value="1"/>
</dbReference>
<dbReference type="InterPro" id="IPR004045">
    <property type="entry name" value="Glutathione_S-Trfase_N"/>
</dbReference>
<evidence type="ECO:0000259" key="1">
    <source>
        <dbReference type="PROSITE" id="PS50404"/>
    </source>
</evidence>
<dbReference type="InterPro" id="IPR040079">
    <property type="entry name" value="Glutathione_S-Trfase"/>
</dbReference>
<dbReference type="CDD" id="cd03207">
    <property type="entry name" value="GST_C_8"/>
    <property type="match status" value="1"/>
</dbReference>
<dbReference type="PANTHER" id="PTHR44051">
    <property type="entry name" value="GLUTATHIONE S-TRANSFERASE-RELATED"/>
    <property type="match status" value="1"/>
</dbReference>
<dbReference type="AlphaFoldDB" id="A0A0R0D9H6"/>
<dbReference type="STRING" id="336566.ABB30_04665"/>
<dbReference type="SFLD" id="SFLDG00358">
    <property type="entry name" value="Main_(cytGST)"/>
    <property type="match status" value="1"/>
</dbReference>
<dbReference type="Pfam" id="PF13409">
    <property type="entry name" value="GST_N_2"/>
    <property type="match status" value="1"/>
</dbReference>
<gene>
    <name evidence="2" type="ORF">ABB30_04665</name>
</gene>
<dbReference type="Gene3D" id="3.40.30.10">
    <property type="entry name" value="Glutaredoxin"/>
    <property type="match status" value="1"/>
</dbReference>
<comment type="caution">
    <text evidence="2">The sequence shown here is derived from an EMBL/GenBank/DDBJ whole genome shotgun (WGS) entry which is preliminary data.</text>
</comment>
<evidence type="ECO:0000313" key="2">
    <source>
        <dbReference type="EMBL" id="KRG78342.1"/>
    </source>
</evidence>
<reference evidence="2 3" key="1">
    <citation type="submission" date="2015-05" db="EMBL/GenBank/DDBJ databases">
        <title>Genome sequencing and analysis of members of genus Stenotrophomonas.</title>
        <authorList>
            <person name="Patil P.P."/>
            <person name="Midha S."/>
            <person name="Patil P.B."/>
        </authorList>
    </citation>
    <scope>NUCLEOTIDE SEQUENCE [LARGE SCALE GENOMIC DNA]</scope>
    <source>
        <strain evidence="2 3">DSM 24757</strain>
    </source>
</reference>
<dbReference type="SUPFAM" id="SSF47616">
    <property type="entry name" value="GST C-terminal domain-like"/>
    <property type="match status" value="1"/>
</dbReference>
<dbReference type="EMBL" id="LDJM01000011">
    <property type="protein sequence ID" value="KRG78342.1"/>
    <property type="molecule type" value="Genomic_DNA"/>
</dbReference>
<organism evidence="2 3">
    <name type="scientific">Stenotrophomonas ginsengisoli</name>
    <dbReference type="NCBI Taxonomy" id="336566"/>
    <lineage>
        <taxon>Bacteria</taxon>
        <taxon>Pseudomonadati</taxon>
        <taxon>Pseudomonadota</taxon>
        <taxon>Gammaproteobacteria</taxon>
        <taxon>Lysobacterales</taxon>
        <taxon>Lysobacteraceae</taxon>
        <taxon>Stenotrophomonas</taxon>
    </lineage>
</organism>
<dbReference type="SFLD" id="SFLDG01150">
    <property type="entry name" value="Main.1:_Beta-like"/>
    <property type="match status" value="1"/>
</dbReference>
<proteinExistence type="predicted"/>
<protein>
    <submittedName>
        <fullName evidence="2">Glutathione S-transferase</fullName>
    </submittedName>
</protein>
<dbReference type="GO" id="GO:0016740">
    <property type="term" value="F:transferase activity"/>
    <property type="evidence" value="ECO:0007669"/>
    <property type="project" value="UniProtKB-KW"/>
</dbReference>